<reference evidence="2" key="2">
    <citation type="submission" date="2016-06" db="EMBL/GenBank/DDBJ databases">
        <title>The genome of a short-lived fish provides insights into sex chromosome evolution and the genetic control of aging.</title>
        <authorList>
            <person name="Reichwald K."/>
            <person name="Felder M."/>
            <person name="Petzold A."/>
            <person name="Koch P."/>
            <person name="Groth M."/>
            <person name="Platzer M."/>
        </authorList>
    </citation>
    <scope>NUCLEOTIDE SEQUENCE</scope>
    <source>
        <tissue evidence="2">Brain</tissue>
    </source>
</reference>
<protein>
    <submittedName>
        <fullName evidence="2">Uncharacterized protein</fullName>
    </submittedName>
</protein>
<keyword evidence="1" id="KW-0472">Membrane</keyword>
<feature type="transmembrane region" description="Helical" evidence="1">
    <location>
        <begin position="174"/>
        <end position="200"/>
    </location>
</feature>
<dbReference type="AlphaFoldDB" id="A0A1A8E9J1"/>
<accession>A0A1A8E9J1</accession>
<sequence length="201" mass="23246">MLAAACGLPEQQQTHVDHVHIIINKTTLQAEENCPVTTNYPVYLLQMAALIIFYMICSVKVGIFGSLQFFYVSLNYNFRGNSKILWIMIKIYWRSTPTFGLLCQSLWLKLRGAFQNLIKSYLRSTMFQGRLTNLALISINHSVGEQISHDDIIDDVASRLGFNFSFFFCSRCNAVVIIFSLLCVKYFCYLEYLLYIMFIYS</sequence>
<evidence type="ECO:0000256" key="1">
    <source>
        <dbReference type="SAM" id="Phobius"/>
    </source>
</evidence>
<gene>
    <name evidence="2" type="primary">Nfu_g_1_025669</name>
</gene>
<feature type="transmembrane region" description="Helical" evidence="1">
    <location>
        <begin position="47"/>
        <end position="72"/>
    </location>
</feature>
<proteinExistence type="predicted"/>
<keyword evidence="1" id="KW-0812">Transmembrane</keyword>
<dbReference type="EMBL" id="HAEA01014133">
    <property type="protein sequence ID" value="SBQ42613.1"/>
    <property type="molecule type" value="Transcribed_RNA"/>
</dbReference>
<organism evidence="2">
    <name type="scientific">Nothobranchius kadleci</name>
    <name type="common">African annual killifish</name>
    <dbReference type="NCBI Taxonomy" id="1051664"/>
    <lineage>
        <taxon>Eukaryota</taxon>
        <taxon>Metazoa</taxon>
        <taxon>Chordata</taxon>
        <taxon>Craniata</taxon>
        <taxon>Vertebrata</taxon>
        <taxon>Euteleostomi</taxon>
        <taxon>Actinopterygii</taxon>
        <taxon>Neopterygii</taxon>
        <taxon>Teleostei</taxon>
        <taxon>Neoteleostei</taxon>
        <taxon>Acanthomorphata</taxon>
        <taxon>Ovalentaria</taxon>
        <taxon>Atherinomorphae</taxon>
        <taxon>Cyprinodontiformes</taxon>
        <taxon>Nothobranchiidae</taxon>
        <taxon>Nothobranchius</taxon>
    </lineage>
</organism>
<evidence type="ECO:0000313" key="2">
    <source>
        <dbReference type="EMBL" id="SBQ42613.1"/>
    </source>
</evidence>
<keyword evidence="1" id="KW-1133">Transmembrane helix</keyword>
<name>A0A1A8E9J1_NOTKA</name>
<reference evidence="2" key="1">
    <citation type="submission" date="2016-05" db="EMBL/GenBank/DDBJ databases">
        <authorList>
            <person name="Lavstsen T."/>
            <person name="Jespersen J.S."/>
        </authorList>
    </citation>
    <scope>NUCLEOTIDE SEQUENCE</scope>
    <source>
        <tissue evidence="2">Brain</tissue>
    </source>
</reference>